<accession>A0A4Y2SXK7</accession>
<evidence type="ECO:0000313" key="3">
    <source>
        <dbReference type="Proteomes" id="UP000499080"/>
    </source>
</evidence>
<proteinExistence type="predicted"/>
<dbReference type="InterPro" id="IPR032135">
    <property type="entry name" value="DUF4817"/>
</dbReference>
<protein>
    <recommendedName>
        <fullName evidence="1">DUF4817 domain-containing protein</fullName>
    </recommendedName>
</protein>
<dbReference type="EMBL" id="BGPR01024335">
    <property type="protein sequence ID" value="GBN92350.1"/>
    <property type="molecule type" value="Genomic_DNA"/>
</dbReference>
<keyword evidence="3" id="KW-1185">Reference proteome</keyword>
<dbReference type="Proteomes" id="UP000499080">
    <property type="component" value="Unassembled WGS sequence"/>
</dbReference>
<feature type="domain" description="DUF4817" evidence="1">
    <location>
        <begin position="1"/>
        <end position="47"/>
    </location>
</feature>
<gene>
    <name evidence="2" type="ORF">AVEN_109729_1</name>
</gene>
<comment type="caution">
    <text evidence="2">The sequence shown here is derived from an EMBL/GenBank/DDBJ whole genome shotgun (WGS) entry which is preliminary data.</text>
</comment>
<evidence type="ECO:0000259" key="1">
    <source>
        <dbReference type="Pfam" id="PF16087"/>
    </source>
</evidence>
<evidence type="ECO:0000313" key="2">
    <source>
        <dbReference type="EMBL" id="GBN92350.1"/>
    </source>
</evidence>
<name>A0A4Y2SXK7_ARAVE</name>
<dbReference type="Pfam" id="PF16087">
    <property type="entry name" value="DUF4817"/>
    <property type="match status" value="1"/>
</dbReference>
<sequence length="82" mass="9188">MVLLYGECGPKALLAARLYQQRFPADPNPSHITILEVVKRLRDAGCVISRSRSGRPVKVGRQVQPEDVYLLPSYIQPAAQER</sequence>
<reference evidence="2 3" key="1">
    <citation type="journal article" date="2019" name="Sci. Rep.">
        <title>Orb-weaving spider Araneus ventricosus genome elucidates the spidroin gene catalogue.</title>
        <authorList>
            <person name="Kono N."/>
            <person name="Nakamura H."/>
            <person name="Ohtoshi R."/>
            <person name="Moran D.A.P."/>
            <person name="Shinohara A."/>
            <person name="Yoshida Y."/>
            <person name="Fujiwara M."/>
            <person name="Mori M."/>
            <person name="Tomita M."/>
            <person name="Arakawa K."/>
        </authorList>
    </citation>
    <scope>NUCLEOTIDE SEQUENCE [LARGE SCALE GENOMIC DNA]</scope>
</reference>
<dbReference type="AlphaFoldDB" id="A0A4Y2SXK7"/>
<organism evidence="2 3">
    <name type="scientific">Araneus ventricosus</name>
    <name type="common">Orbweaver spider</name>
    <name type="synonym">Epeira ventricosa</name>
    <dbReference type="NCBI Taxonomy" id="182803"/>
    <lineage>
        <taxon>Eukaryota</taxon>
        <taxon>Metazoa</taxon>
        <taxon>Ecdysozoa</taxon>
        <taxon>Arthropoda</taxon>
        <taxon>Chelicerata</taxon>
        <taxon>Arachnida</taxon>
        <taxon>Araneae</taxon>
        <taxon>Araneomorphae</taxon>
        <taxon>Entelegynae</taxon>
        <taxon>Araneoidea</taxon>
        <taxon>Araneidae</taxon>
        <taxon>Araneus</taxon>
    </lineage>
</organism>